<dbReference type="RefSeq" id="XP_073781498.1">
    <property type="nucleotide sequence ID" value="XM_073925397.1"/>
</dbReference>
<keyword evidence="1" id="KW-1185">Reference proteome</keyword>
<protein>
    <submittedName>
        <fullName evidence="2">Uncharacterized protein si:dkey-79d12.4</fullName>
    </submittedName>
</protein>
<gene>
    <name evidence="2" type="primary">si:dkey-79d12.4</name>
</gene>
<dbReference type="Proteomes" id="UP000000437">
    <property type="component" value="Chromosome 16"/>
</dbReference>
<reference evidence="2" key="1">
    <citation type="submission" date="2025-08" db="UniProtKB">
        <authorList>
            <consortium name="RefSeq"/>
        </authorList>
    </citation>
    <scope>IDENTIFICATION</scope>
    <source>
        <strain evidence="2">Tuebingen</strain>
        <tissue evidence="2">Fibroblasts and whole tissue</tissue>
    </source>
</reference>
<evidence type="ECO:0000313" key="1">
    <source>
        <dbReference type="Proteomes" id="UP000000437"/>
    </source>
</evidence>
<name>A0AC58HHQ5_DANRE</name>
<proteinExistence type="predicted"/>
<organism evidence="1 2">
    <name type="scientific">Danio rerio</name>
    <name type="common">Zebrafish</name>
    <name type="synonym">Brachydanio rerio</name>
    <dbReference type="NCBI Taxonomy" id="7955"/>
    <lineage>
        <taxon>Eukaryota</taxon>
        <taxon>Metazoa</taxon>
        <taxon>Chordata</taxon>
        <taxon>Craniata</taxon>
        <taxon>Vertebrata</taxon>
        <taxon>Euteleostomi</taxon>
        <taxon>Actinopterygii</taxon>
        <taxon>Neopterygii</taxon>
        <taxon>Teleostei</taxon>
        <taxon>Ostariophysi</taxon>
        <taxon>Cypriniformes</taxon>
        <taxon>Danionidae</taxon>
        <taxon>Danioninae</taxon>
        <taxon>Danio</taxon>
    </lineage>
</organism>
<sequence>MEVLPFEKVERVVGARKKLQQKALYIQNSEYCNNLISTYYSFSEDSSDEEEYKIPLAASEKSSVCCVCGDNIPFLDKLIEHFKTHTAVVYCHLCHTKFGRVMSLALHLKNAHAKDSHLCEVCGALFSCTWHLNGHIGMHQKDNMKVKPVVKSEETEAVSIAKTSSCIDLKRAITMDHTYFDAEQNVASNTSSRLQKHTDGETNSIDENLHIKTEAESVPLDEVKQNETFSSSSFQNQIETEHLSFELKEENDNELEDMSIYKVVAEEVIGPTGDEESTDTDEDANPDSLPPGDTAYNPDEDFSSDSDYNESCRSQQKRLKPQTPDKKASVNANRDLTDIEKKFCFQSDSPFCCYGKFANLGKHMDDCSKKRMMSCCLCKVACKNEESLLKHMTEKHPKTSYICSTCRKVFPRQENLKNHVCLIPRGNMVTPLTQLPNMPLPYSSGQGKPIASALHTNQSTVKILNFIPAVNKVSTDPPRPVASLGSTEALTLHRLLQTTPAVTPKVTNLVPQVVAVPQTLMRSSFAFVSHPNIPVSTPSVVRPLLLNPPRLTIRVPTPSSRPLPIVVSFSPTVNTITPALVSSSRTALRQRPVPKIRPVPVNIPPVTSVACPTLVSALTRNNQSQVPPAQIQAPLRIVGMYMNHMALQKPLEQSWSSKTIFPCRHCGAVSRQPSMRVRHRYLHRGSRLYRCQCGRSFQRQLHLLRHQVQHAESVQFVCTWCGNTFKGAHELTSHKRKHKKGTRQVKKKCKVVFDCSCGQIFARPSALLWHMLKNTKHTGRNPKPVTVLNCLNK</sequence>
<evidence type="ECO:0000313" key="2">
    <source>
        <dbReference type="RefSeq" id="XP_073781498.1"/>
    </source>
</evidence>
<accession>A0AC58HHQ5</accession>